<dbReference type="Gene3D" id="4.10.240.10">
    <property type="entry name" value="Zn(2)-C6 fungal-type DNA-binding domain"/>
    <property type="match status" value="1"/>
</dbReference>
<dbReference type="SUPFAM" id="SSF57701">
    <property type="entry name" value="Zn2/Cys6 DNA-binding domain"/>
    <property type="match status" value="1"/>
</dbReference>
<comment type="caution">
    <text evidence="5">The sequence shown here is derived from an EMBL/GenBank/DDBJ whole genome shotgun (WGS) entry which is preliminary data.</text>
</comment>
<evidence type="ECO:0000259" key="4">
    <source>
        <dbReference type="PROSITE" id="PS50048"/>
    </source>
</evidence>
<accession>A0A1V8STT9</accession>
<feature type="compositionally biased region" description="Basic and acidic residues" evidence="3">
    <location>
        <begin position="685"/>
        <end position="717"/>
    </location>
</feature>
<dbReference type="Pfam" id="PF11951">
    <property type="entry name" value="Fungal_trans_2"/>
    <property type="match status" value="1"/>
</dbReference>
<evidence type="ECO:0000313" key="6">
    <source>
        <dbReference type="Proteomes" id="UP000192596"/>
    </source>
</evidence>
<evidence type="ECO:0000256" key="2">
    <source>
        <dbReference type="ARBA" id="ARBA00023242"/>
    </source>
</evidence>
<evidence type="ECO:0000256" key="3">
    <source>
        <dbReference type="SAM" id="MobiDB-lite"/>
    </source>
</evidence>
<comment type="subcellular location">
    <subcellularLocation>
        <location evidence="1">Nucleus</location>
    </subcellularLocation>
</comment>
<feature type="region of interest" description="Disordered" evidence="3">
    <location>
        <begin position="1"/>
        <end position="98"/>
    </location>
</feature>
<organism evidence="5 6">
    <name type="scientific">Cryoendolithus antarcticus</name>
    <dbReference type="NCBI Taxonomy" id="1507870"/>
    <lineage>
        <taxon>Eukaryota</taxon>
        <taxon>Fungi</taxon>
        <taxon>Dikarya</taxon>
        <taxon>Ascomycota</taxon>
        <taxon>Pezizomycotina</taxon>
        <taxon>Dothideomycetes</taxon>
        <taxon>Dothideomycetidae</taxon>
        <taxon>Cladosporiales</taxon>
        <taxon>Cladosporiaceae</taxon>
        <taxon>Cryoendolithus</taxon>
    </lineage>
</organism>
<dbReference type="SMART" id="SM00066">
    <property type="entry name" value="GAL4"/>
    <property type="match status" value="1"/>
</dbReference>
<dbReference type="InterPro" id="IPR036864">
    <property type="entry name" value="Zn2-C6_fun-type_DNA-bd_sf"/>
</dbReference>
<dbReference type="PANTHER" id="PTHR37534:SF10">
    <property type="entry name" value="ZN(II)2CYS6 TRANSCRIPTION FACTOR (EUROFUNG)"/>
    <property type="match status" value="1"/>
</dbReference>
<dbReference type="STRING" id="1507870.A0A1V8STT9"/>
<dbReference type="EMBL" id="NAJO01000027">
    <property type="protein sequence ID" value="OQO02605.1"/>
    <property type="molecule type" value="Genomic_DNA"/>
</dbReference>
<sequence>MVGQYGPPNPPYGIYNPYGQAAMMPPPEAFQPEHFPPPEAFQPRLHQLQTVSSDNVVSYQSEYDSQSQPPVPPRPAPRLNRRRQTQSGEHVKHRRTRSGCFTCRQRRVKCDETRPMCDRCRKGKRDCVWPESSSSKSDRGSSKSKRSTEDGSDTSQSDSESELAPIADDDELDAEEESDMPSAVSETKARFAEDQAPTMLEAPPSATKPPRPAQGRSGAKQTTRDDITQHPKWAELPSFIKFYLKYHRNHLSYQHYAWKYDGGNFLKTTFLEIALNYEPLLYAVVAYAAYHHALNRPEGKVKDFLDTYNRSVSALRRSLEKGEKHNISTLLTILQLATIEEFLGDWVNLLSHQRAAYQIITDLFTPQTITQSETHRKIIGWYMRFDLFAANLGGGGTAMGREWFKACADFYRRQVRDRPGDKGAVMEDFFGTARLLAVDTSQLFTGKAAGRVSDDEFKQGIPDIASRMQAFRTAIEGAFTDPSHYVKSFPNAPPFDPKVDIVDYHDPDFCYAGDLHAMNSVKIDHWAIQMLFYRHLMQMPTMIHLVPPTAELQELAYKKCKMLEAVRYSDQAPPGAVIGLQASLGMASLALNQDEKHVDWFRNRFALIERSGYIYPKTLRVRMTEFWGVDVSYWWLDNNEGFPSVLRQLREFIEFRAGEVYSIQAKDTDVRDMAGIFSKMSMDNDSERQSDGHDEGDSMWLDRGEMYESSPDEHLIA</sequence>
<feature type="region of interest" description="Disordered" evidence="3">
    <location>
        <begin position="122"/>
        <end position="228"/>
    </location>
</feature>
<reference evidence="6" key="1">
    <citation type="submission" date="2017-03" db="EMBL/GenBank/DDBJ databases">
        <title>Genomes of endolithic fungi from Antarctica.</title>
        <authorList>
            <person name="Coleine C."/>
            <person name="Masonjones S."/>
            <person name="Stajich J.E."/>
        </authorList>
    </citation>
    <scope>NUCLEOTIDE SEQUENCE [LARGE SCALE GENOMIC DNA]</scope>
    <source>
        <strain evidence="6">CCFEE 5527</strain>
    </source>
</reference>
<keyword evidence="2" id="KW-0539">Nucleus</keyword>
<feature type="region of interest" description="Disordered" evidence="3">
    <location>
        <begin position="683"/>
        <end position="717"/>
    </location>
</feature>
<keyword evidence="6" id="KW-1185">Reference proteome</keyword>
<dbReference type="PANTHER" id="PTHR37534">
    <property type="entry name" value="TRANSCRIPTIONAL ACTIVATOR PROTEIN UGA3"/>
    <property type="match status" value="1"/>
</dbReference>
<dbReference type="OrthoDB" id="5278208at2759"/>
<dbReference type="Pfam" id="PF00172">
    <property type="entry name" value="Zn_clus"/>
    <property type="match status" value="1"/>
</dbReference>
<name>A0A1V8STT9_9PEZI</name>
<feature type="compositionally biased region" description="Basic and acidic residues" evidence="3">
    <location>
        <begin position="136"/>
        <end position="149"/>
    </location>
</feature>
<dbReference type="GO" id="GO:0000981">
    <property type="term" value="F:DNA-binding transcription factor activity, RNA polymerase II-specific"/>
    <property type="evidence" value="ECO:0007669"/>
    <property type="project" value="InterPro"/>
</dbReference>
<evidence type="ECO:0000256" key="1">
    <source>
        <dbReference type="ARBA" id="ARBA00004123"/>
    </source>
</evidence>
<dbReference type="GO" id="GO:0045944">
    <property type="term" value="P:positive regulation of transcription by RNA polymerase II"/>
    <property type="evidence" value="ECO:0007669"/>
    <property type="project" value="TreeGrafter"/>
</dbReference>
<dbReference type="CDD" id="cd00067">
    <property type="entry name" value="GAL4"/>
    <property type="match status" value="1"/>
</dbReference>
<feature type="compositionally biased region" description="Acidic residues" evidence="3">
    <location>
        <begin position="167"/>
        <end position="179"/>
    </location>
</feature>
<dbReference type="AlphaFoldDB" id="A0A1V8STT9"/>
<proteinExistence type="predicted"/>
<protein>
    <recommendedName>
        <fullName evidence="4">Zn(2)-C6 fungal-type domain-containing protein</fullName>
    </recommendedName>
</protein>
<dbReference type="GO" id="GO:0008270">
    <property type="term" value="F:zinc ion binding"/>
    <property type="evidence" value="ECO:0007669"/>
    <property type="project" value="InterPro"/>
</dbReference>
<dbReference type="Proteomes" id="UP000192596">
    <property type="component" value="Unassembled WGS sequence"/>
</dbReference>
<dbReference type="InterPro" id="IPR021858">
    <property type="entry name" value="Fun_TF"/>
</dbReference>
<dbReference type="GO" id="GO:0005634">
    <property type="term" value="C:nucleus"/>
    <property type="evidence" value="ECO:0007669"/>
    <property type="project" value="UniProtKB-SubCell"/>
</dbReference>
<feature type="domain" description="Zn(2)-C6 fungal-type" evidence="4">
    <location>
        <begin position="99"/>
        <end position="129"/>
    </location>
</feature>
<dbReference type="GO" id="GO:0000976">
    <property type="term" value="F:transcription cis-regulatory region binding"/>
    <property type="evidence" value="ECO:0007669"/>
    <property type="project" value="TreeGrafter"/>
</dbReference>
<dbReference type="PROSITE" id="PS00463">
    <property type="entry name" value="ZN2_CY6_FUNGAL_1"/>
    <property type="match status" value="1"/>
</dbReference>
<evidence type="ECO:0000313" key="5">
    <source>
        <dbReference type="EMBL" id="OQO02605.1"/>
    </source>
</evidence>
<dbReference type="InterPro" id="IPR001138">
    <property type="entry name" value="Zn2Cys6_DnaBD"/>
</dbReference>
<feature type="compositionally biased region" description="Polar residues" evidence="3">
    <location>
        <begin position="47"/>
        <end position="68"/>
    </location>
</feature>
<dbReference type="InParanoid" id="A0A1V8STT9"/>
<feature type="compositionally biased region" description="Pro residues" evidence="3">
    <location>
        <begin position="24"/>
        <end position="40"/>
    </location>
</feature>
<gene>
    <name evidence="5" type="ORF">B0A48_12133</name>
</gene>
<feature type="compositionally biased region" description="Low complexity" evidence="3">
    <location>
        <begin position="1"/>
        <end position="20"/>
    </location>
</feature>
<dbReference type="PROSITE" id="PS50048">
    <property type="entry name" value="ZN2_CY6_FUNGAL_2"/>
    <property type="match status" value="1"/>
</dbReference>